<proteinExistence type="predicted"/>
<organism evidence="1 2">
    <name type="scientific">Leptotrichia trevisanii</name>
    <dbReference type="NCBI Taxonomy" id="109328"/>
    <lineage>
        <taxon>Bacteria</taxon>
        <taxon>Fusobacteriati</taxon>
        <taxon>Fusobacteriota</taxon>
        <taxon>Fusobacteriia</taxon>
        <taxon>Fusobacteriales</taxon>
        <taxon>Leptotrichiaceae</taxon>
        <taxon>Leptotrichia</taxon>
    </lineage>
</organism>
<protein>
    <submittedName>
        <fullName evidence="1">Uncharacterized protein</fullName>
    </submittedName>
</protein>
<dbReference type="EMBL" id="AP019840">
    <property type="protein sequence ID" value="BBM52518.1"/>
    <property type="molecule type" value="Genomic_DNA"/>
</dbReference>
<sequence>MFDVKLDPHQLEKVESALSQFPDKFPKAVAFAVNRSLAMTKTEQIRRTTAMYTVARGKLAESINVFNASPGNLVGKINSKGGMIGLDHFKLNPKTRRKTMVSAVVKKGEGGDLPNAFIAYSDGRLGAFTRETGKSLPIKRRMGPSAPQMLGELSILDYLQGFMEEKFNIRIDHELGRILE</sequence>
<dbReference type="AlphaFoldDB" id="A0A510KLC7"/>
<evidence type="ECO:0000313" key="1">
    <source>
        <dbReference type="EMBL" id="BBM52518.1"/>
    </source>
</evidence>
<name>A0A510KLC7_9FUSO</name>
<gene>
    <name evidence="1" type="ORF">JMUB3935_1497</name>
</gene>
<accession>A0A510KLC7</accession>
<dbReference type="RefSeq" id="WP_146996881.1">
    <property type="nucleotide sequence ID" value="NZ_AP019840.1"/>
</dbReference>
<dbReference type="Proteomes" id="UP000321378">
    <property type="component" value="Chromosome"/>
</dbReference>
<evidence type="ECO:0000313" key="2">
    <source>
        <dbReference type="Proteomes" id="UP000321378"/>
    </source>
</evidence>
<reference evidence="1 2" key="1">
    <citation type="submission" date="2019-07" db="EMBL/GenBank/DDBJ databases">
        <title>Complete Genome Sequence of Leptotrichia trevisanii Strain JMUB3935.</title>
        <authorList>
            <person name="Watanabe S."/>
            <person name="Cui L."/>
        </authorList>
    </citation>
    <scope>NUCLEOTIDE SEQUENCE [LARGE SCALE GENOMIC DNA]</scope>
    <source>
        <strain evidence="1 2">JMUB3935</strain>
    </source>
</reference>